<keyword evidence="2" id="KW-1185">Reference proteome</keyword>
<proteinExistence type="predicted"/>
<dbReference type="AlphaFoldDB" id="K0Q4S6"/>
<dbReference type="STRING" id="1211777.BN77_1008"/>
<accession>K0Q4S6</accession>
<dbReference type="EMBL" id="CANI01000034">
    <property type="protein sequence ID" value="CCM78034.1"/>
    <property type="molecule type" value="Genomic_DNA"/>
</dbReference>
<organism evidence="1 2">
    <name type="scientific">Rhizobium mesoamericanum STM3625</name>
    <dbReference type="NCBI Taxonomy" id="1211777"/>
    <lineage>
        <taxon>Bacteria</taxon>
        <taxon>Pseudomonadati</taxon>
        <taxon>Pseudomonadota</taxon>
        <taxon>Alphaproteobacteria</taxon>
        <taxon>Hyphomicrobiales</taxon>
        <taxon>Rhizobiaceae</taxon>
        <taxon>Rhizobium/Agrobacterium group</taxon>
        <taxon>Rhizobium</taxon>
    </lineage>
</organism>
<reference evidence="1 2" key="1">
    <citation type="journal article" date="2013" name="Genome Announc.">
        <title>Draft Genome Sequence of Rhizobium mesoamericanum STM3625, a Nitrogen-Fixing Symbiont of Mimosa pudica Isolated in French Guiana (South America).</title>
        <authorList>
            <person name="Moulin L."/>
            <person name="Mornico D."/>
            <person name="Melkonian R."/>
            <person name="Klonowska A."/>
        </authorList>
    </citation>
    <scope>NUCLEOTIDE SEQUENCE [LARGE SCALE GENOMIC DNA]</scope>
    <source>
        <strain evidence="1 2">STM3625</strain>
    </source>
</reference>
<dbReference type="RefSeq" id="WP_007529051.1">
    <property type="nucleotide sequence ID" value="NZ_HF536772.1"/>
</dbReference>
<name>K0Q4S6_9HYPH</name>
<evidence type="ECO:0000313" key="2">
    <source>
        <dbReference type="Proteomes" id="UP000009319"/>
    </source>
</evidence>
<evidence type="ECO:0000313" key="1">
    <source>
        <dbReference type="EMBL" id="CCM78034.1"/>
    </source>
</evidence>
<sequence length="211" mass="23600">MADLETNIQTGTDAATRADGLYVVRLSDDALDTGNFDVLLHNGRELAFNIWWVLDHAKETHARWAMDLLKAYIKELIELPKFWANAAKNYTRVGAETLRGFHDFLRADSAPGKASLEIVGQGEFGITLRYNSGRGVRTRGGPVSSFTASAPFFEPLLDINGEGIEFLIQLVKEGVLPKTFTWEETISDRKRGRLVKMLEDALAERRASTRN</sequence>
<protein>
    <submittedName>
        <fullName evidence="1">Uncharacterized protein</fullName>
    </submittedName>
</protein>
<gene>
    <name evidence="1" type="ORF">BN77_1008</name>
</gene>
<comment type="caution">
    <text evidence="1">The sequence shown here is derived from an EMBL/GenBank/DDBJ whole genome shotgun (WGS) entry which is preliminary data.</text>
</comment>
<dbReference type="Proteomes" id="UP000009319">
    <property type="component" value="Unassembled WGS sequence"/>
</dbReference>
<dbReference type="HOGENOM" id="CLU_1304063_0_0_5"/>